<keyword evidence="4 5" id="KW-0472">Membrane</keyword>
<accession>A0A3N4L297</accession>
<evidence type="ECO:0000313" key="8">
    <source>
        <dbReference type="Proteomes" id="UP000277580"/>
    </source>
</evidence>
<dbReference type="GO" id="GO:0012505">
    <property type="term" value="C:endomembrane system"/>
    <property type="evidence" value="ECO:0007669"/>
    <property type="project" value="UniProtKB-SubCell"/>
</dbReference>
<dbReference type="OrthoDB" id="10032492at2759"/>
<dbReference type="STRING" id="1392247.A0A3N4L297"/>
<feature type="transmembrane region" description="Helical" evidence="5">
    <location>
        <begin position="87"/>
        <end position="106"/>
    </location>
</feature>
<dbReference type="InterPro" id="IPR050911">
    <property type="entry name" value="DRAM/TMEM150_Autophagy_Mod"/>
</dbReference>
<dbReference type="FunCoup" id="A0A3N4L297">
    <property type="interactions" value="49"/>
</dbReference>
<sequence>MSDGQLQNNVDEDSLQAITRKESRLESVKKHFPYWIFPLISAATWFGILWVLIIVWLAKGQPVYISMTGNQTIAYISDIGASYLKPLFVVGCCITSLFFFLSLCAMRNTHFCIGRNQALVRRLEKGLDWASILAGAMGAVSLILLSVFDTARHPSLHRLFLLLFMLGVVLSALFTTLEYRRLGNVFIERSFLKISYRIKQAIVVLEICLSIVFGATMYKKKHNVAAIFEWLVAFIFTFYVLSFFFDLRPKARTRDELEARREMIQQQRATGQLA</sequence>
<dbReference type="GO" id="GO:0005886">
    <property type="term" value="C:plasma membrane"/>
    <property type="evidence" value="ECO:0007669"/>
    <property type="project" value="TreeGrafter"/>
</dbReference>
<dbReference type="EMBL" id="ML119131">
    <property type="protein sequence ID" value="RPB12095.1"/>
    <property type="molecule type" value="Genomic_DNA"/>
</dbReference>
<keyword evidence="2 5" id="KW-0812">Transmembrane</keyword>
<comment type="subcellular location">
    <subcellularLocation>
        <location evidence="1">Endomembrane system</location>
        <topology evidence="1">Multi-pass membrane protein</topology>
    </subcellularLocation>
</comment>
<dbReference type="PANTHER" id="PTHR21324">
    <property type="entry name" value="FASTING-INDUCIBLE INTEGRAL MEMBRANE PROTEIN TM6P1-RELATED"/>
    <property type="match status" value="1"/>
</dbReference>
<dbReference type="AlphaFoldDB" id="A0A3N4L297"/>
<dbReference type="PANTHER" id="PTHR21324:SF2">
    <property type="entry name" value="EG:22E5.9 PROTEIN"/>
    <property type="match status" value="1"/>
</dbReference>
<evidence type="ECO:0000256" key="5">
    <source>
        <dbReference type="SAM" id="Phobius"/>
    </source>
</evidence>
<organism evidence="7 8">
    <name type="scientific">Morchella conica CCBAS932</name>
    <dbReference type="NCBI Taxonomy" id="1392247"/>
    <lineage>
        <taxon>Eukaryota</taxon>
        <taxon>Fungi</taxon>
        <taxon>Dikarya</taxon>
        <taxon>Ascomycota</taxon>
        <taxon>Pezizomycotina</taxon>
        <taxon>Pezizomycetes</taxon>
        <taxon>Pezizales</taxon>
        <taxon>Morchellaceae</taxon>
        <taxon>Morchella</taxon>
    </lineage>
</organism>
<protein>
    <recommendedName>
        <fullName evidence="6">CWH43-like N-terminal domain-containing protein</fullName>
    </recommendedName>
</protein>
<name>A0A3N4L297_9PEZI</name>
<feature type="domain" description="CWH43-like N-terminal" evidence="6">
    <location>
        <begin position="34"/>
        <end position="249"/>
    </location>
</feature>
<dbReference type="InParanoid" id="A0A3N4L297"/>
<dbReference type="Proteomes" id="UP000277580">
    <property type="component" value="Unassembled WGS sequence"/>
</dbReference>
<evidence type="ECO:0000259" key="6">
    <source>
        <dbReference type="Pfam" id="PF10277"/>
    </source>
</evidence>
<keyword evidence="8" id="KW-1185">Reference proteome</keyword>
<dbReference type="InterPro" id="IPR019402">
    <property type="entry name" value="CWH43_N"/>
</dbReference>
<evidence type="ECO:0000256" key="3">
    <source>
        <dbReference type="ARBA" id="ARBA00022989"/>
    </source>
</evidence>
<keyword evidence="3 5" id="KW-1133">Transmembrane helix</keyword>
<evidence type="ECO:0000256" key="4">
    <source>
        <dbReference type="ARBA" id="ARBA00023136"/>
    </source>
</evidence>
<feature type="transmembrane region" description="Helical" evidence="5">
    <location>
        <begin position="160"/>
        <end position="179"/>
    </location>
</feature>
<dbReference type="Pfam" id="PF10277">
    <property type="entry name" value="Frag1"/>
    <property type="match status" value="1"/>
</dbReference>
<feature type="transmembrane region" description="Helical" evidence="5">
    <location>
        <begin position="200"/>
        <end position="218"/>
    </location>
</feature>
<evidence type="ECO:0000313" key="7">
    <source>
        <dbReference type="EMBL" id="RPB12095.1"/>
    </source>
</evidence>
<feature type="transmembrane region" description="Helical" evidence="5">
    <location>
        <begin position="127"/>
        <end position="148"/>
    </location>
</feature>
<gene>
    <name evidence="7" type="ORF">P167DRAFT_507120</name>
</gene>
<reference evidence="7 8" key="1">
    <citation type="journal article" date="2018" name="Nat. Ecol. Evol.">
        <title>Pezizomycetes genomes reveal the molecular basis of ectomycorrhizal truffle lifestyle.</title>
        <authorList>
            <person name="Murat C."/>
            <person name="Payen T."/>
            <person name="Noel B."/>
            <person name="Kuo A."/>
            <person name="Morin E."/>
            <person name="Chen J."/>
            <person name="Kohler A."/>
            <person name="Krizsan K."/>
            <person name="Balestrini R."/>
            <person name="Da Silva C."/>
            <person name="Montanini B."/>
            <person name="Hainaut M."/>
            <person name="Levati E."/>
            <person name="Barry K.W."/>
            <person name="Belfiori B."/>
            <person name="Cichocki N."/>
            <person name="Clum A."/>
            <person name="Dockter R.B."/>
            <person name="Fauchery L."/>
            <person name="Guy J."/>
            <person name="Iotti M."/>
            <person name="Le Tacon F."/>
            <person name="Lindquist E.A."/>
            <person name="Lipzen A."/>
            <person name="Malagnac F."/>
            <person name="Mello A."/>
            <person name="Molinier V."/>
            <person name="Miyauchi S."/>
            <person name="Poulain J."/>
            <person name="Riccioni C."/>
            <person name="Rubini A."/>
            <person name="Sitrit Y."/>
            <person name="Splivallo R."/>
            <person name="Traeger S."/>
            <person name="Wang M."/>
            <person name="Zifcakova L."/>
            <person name="Wipf D."/>
            <person name="Zambonelli A."/>
            <person name="Paolocci F."/>
            <person name="Nowrousian M."/>
            <person name="Ottonello S."/>
            <person name="Baldrian P."/>
            <person name="Spatafora J.W."/>
            <person name="Henrissat B."/>
            <person name="Nagy L.G."/>
            <person name="Aury J.M."/>
            <person name="Wincker P."/>
            <person name="Grigoriev I.V."/>
            <person name="Bonfante P."/>
            <person name="Martin F.M."/>
        </authorList>
    </citation>
    <scope>NUCLEOTIDE SEQUENCE [LARGE SCALE GENOMIC DNA]</scope>
    <source>
        <strain evidence="7 8">CCBAS932</strain>
    </source>
</reference>
<feature type="transmembrane region" description="Helical" evidence="5">
    <location>
        <begin position="224"/>
        <end position="245"/>
    </location>
</feature>
<proteinExistence type="predicted"/>
<feature type="transmembrane region" description="Helical" evidence="5">
    <location>
        <begin position="34"/>
        <end position="58"/>
    </location>
</feature>
<evidence type="ECO:0000256" key="2">
    <source>
        <dbReference type="ARBA" id="ARBA00022692"/>
    </source>
</evidence>
<evidence type="ECO:0000256" key="1">
    <source>
        <dbReference type="ARBA" id="ARBA00004127"/>
    </source>
</evidence>